<dbReference type="InterPro" id="IPR002347">
    <property type="entry name" value="SDR_fam"/>
</dbReference>
<keyword evidence="1" id="KW-0560">Oxidoreductase</keyword>
<reference evidence="2" key="2">
    <citation type="submission" date="2020-05" db="EMBL/GenBank/DDBJ databases">
        <authorList>
            <person name="Kim H.-S."/>
            <person name="Proctor R.H."/>
            <person name="Brown D.W."/>
        </authorList>
    </citation>
    <scope>NUCLEOTIDE SEQUENCE</scope>
    <source>
        <strain evidence="2">NRRL 20472</strain>
    </source>
</reference>
<dbReference type="PANTHER" id="PTHR43157">
    <property type="entry name" value="PHOSPHATIDYLINOSITOL-GLYCAN BIOSYNTHESIS CLASS F PROTEIN-RELATED"/>
    <property type="match status" value="1"/>
</dbReference>
<comment type="caution">
    <text evidence="2">The sequence shown here is derived from an EMBL/GenBank/DDBJ whole genome shotgun (WGS) entry which is preliminary data.</text>
</comment>
<dbReference type="Pfam" id="PF00106">
    <property type="entry name" value="adh_short"/>
    <property type="match status" value="1"/>
</dbReference>
<protein>
    <recommendedName>
        <fullName evidence="4">Reductase</fullName>
    </recommendedName>
</protein>
<evidence type="ECO:0000313" key="2">
    <source>
        <dbReference type="EMBL" id="KAF4946053.1"/>
    </source>
</evidence>
<dbReference type="PANTHER" id="PTHR43157:SF31">
    <property type="entry name" value="PHOSPHATIDYLINOSITOL-GLYCAN BIOSYNTHESIS CLASS F PROTEIN"/>
    <property type="match status" value="1"/>
</dbReference>
<dbReference type="OrthoDB" id="191139at2759"/>
<gene>
    <name evidence="2" type="ORF">FSARC_14291</name>
</gene>
<organism evidence="2 3">
    <name type="scientific">Fusarium sarcochroum</name>
    <dbReference type="NCBI Taxonomy" id="1208366"/>
    <lineage>
        <taxon>Eukaryota</taxon>
        <taxon>Fungi</taxon>
        <taxon>Dikarya</taxon>
        <taxon>Ascomycota</taxon>
        <taxon>Pezizomycotina</taxon>
        <taxon>Sordariomycetes</taxon>
        <taxon>Hypocreomycetidae</taxon>
        <taxon>Hypocreales</taxon>
        <taxon>Nectriaceae</taxon>
        <taxon>Fusarium</taxon>
        <taxon>Fusarium lateritium species complex</taxon>
    </lineage>
</organism>
<dbReference type="Gene3D" id="3.40.50.720">
    <property type="entry name" value="NAD(P)-binding Rossmann-like Domain"/>
    <property type="match status" value="1"/>
</dbReference>
<dbReference type="AlphaFoldDB" id="A0A8H4WPJ1"/>
<dbReference type="GO" id="GO:0016491">
    <property type="term" value="F:oxidoreductase activity"/>
    <property type="evidence" value="ECO:0007669"/>
    <property type="project" value="UniProtKB-KW"/>
</dbReference>
<accession>A0A8H4WPJ1</accession>
<name>A0A8H4WPJ1_9HYPO</name>
<evidence type="ECO:0008006" key="4">
    <source>
        <dbReference type="Google" id="ProtNLM"/>
    </source>
</evidence>
<dbReference type="InterPro" id="IPR036291">
    <property type="entry name" value="NAD(P)-bd_dom_sf"/>
</dbReference>
<reference evidence="2" key="1">
    <citation type="journal article" date="2020" name="BMC Genomics">
        <title>Correction to: Identification and distribution of gene clusters required for synthesis of sphingolipid metabolism inhibitors in diverse species of the filamentous fungus Fusarium.</title>
        <authorList>
            <person name="Kim H.S."/>
            <person name="Lohmar J.M."/>
            <person name="Busman M."/>
            <person name="Brown D.W."/>
            <person name="Naumann T.A."/>
            <person name="Divon H.H."/>
            <person name="Lysoe E."/>
            <person name="Uhlig S."/>
            <person name="Proctor R.H."/>
        </authorList>
    </citation>
    <scope>NUCLEOTIDE SEQUENCE</scope>
    <source>
        <strain evidence="2">NRRL 20472</strain>
    </source>
</reference>
<dbReference type="EMBL" id="JABEXW010001194">
    <property type="protein sequence ID" value="KAF4946053.1"/>
    <property type="molecule type" value="Genomic_DNA"/>
</dbReference>
<evidence type="ECO:0000313" key="3">
    <source>
        <dbReference type="Proteomes" id="UP000622797"/>
    </source>
</evidence>
<sequence length="112" mass="11685">MSRYAAAHANPQGPGDARPTALQIVRDEGLLGRLSDKVVLITGGNQGIGLETARALHATGATIFVTARTPAKVKQAISDISSGHEPKSPRPVYGIELRLDSLASVRAAAQSF</sequence>
<evidence type="ECO:0000256" key="1">
    <source>
        <dbReference type="ARBA" id="ARBA00023002"/>
    </source>
</evidence>
<keyword evidence="3" id="KW-1185">Reference proteome</keyword>
<proteinExistence type="predicted"/>
<dbReference type="Proteomes" id="UP000622797">
    <property type="component" value="Unassembled WGS sequence"/>
</dbReference>
<dbReference type="SUPFAM" id="SSF51735">
    <property type="entry name" value="NAD(P)-binding Rossmann-fold domains"/>
    <property type="match status" value="1"/>
</dbReference>